<feature type="domain" description="HTH gntR-type" evidence="4">
    <location>
        <begin position="4"/>
        <end position="71"/>
    </location>
</feature>
<reference evidence="5 6" key="1">
    <citation type="submission" date="2018-05" db="EMBL/GenBank/DDBJ databases">
        <title>Kurthia sibirica genome sequence.</title>
        <authorList>
            <person name="Maclea K.S."/>
            <person name="Goen A.E."/>
        </authorList>
    </citation>
    <scope>NUCLEOTIDE SEQUENCE [LARGE SCALE GENOMIC DNA]</scope>
    <source>
        <strain evidence="5 6">ATCC 49154</strain>
    </source>
</reference>
<comment type="caution">
    <text evidence="5">The sequence shown here is derived from an EMBL/GenBank/DDBJ whole genome shotgun (WGS) entry which is preliminary data.</text>
</comment>
<dbReference type="Proteomes" id="UP000245938">
    <property type="component" value="Unassembled WGS sequence"/>
</dbReference>
<dbReference type="SUPFAM" id="SSF46785">
    <property type="entry name" value="Winged helix' DNA-binding domain"/>
    <property type="match status" value="1"/>
</dbReference>
<dbReference type="SMART" id="SM00345">
    <property type="entry name" value="HTH_GNTR"/>
    <property type="match status" value="1"/>
</dbReference>
<protein>
    <submittedName>
        <fullName evidence="5">GntR family transcriptional regulator</fullName>
    </submittedName>
</protein>
<keyword evidence="1" id="KW-0805">Transcription regulation</keyword>
<dbReference type="Gene3D" id="1.20.120.530">
    <property type="entry name" value="GntR ligand-binding domain-like"/>
    <property type="match status" value="1"/>
</dbReference>
<dbReference type="RefSeq" id="WP_109305237.1">
    <property type="nucleotide sequence ID" value="NZ_BJUF01000036.1"/>
</dbReference>
<dbReference type="InterPro" id="IPR036390">
    <property type="entry name" value="WH_DNA-bd_sf"/>
</dbReference>
<evidence type="ECO:0000256" key="2">
    <source>
        <dbReference type="ARBA" id="ARBA00023125"/>
    </source>
</evidence>
<dbReference type="PANTHER" id="PTHR43537">
    <property type="entry name" value="TRANSCRIPTIONAL REGULATOR, GNTR FAMILY"/>
    <property type="match status" value="1"/>
</dbReference>
<dbReference type="CDD" id="cd07377">
    <property type="entry name" value="WHTH_GntR"/>
    <property type="match status" value="1"/>
</dbReference>
<dbReference type="PROSITE" id="PS50949">
    <property type="entry name" value="HTH_GNTR"/>
    <property type="match status" value="1"/>
</dbReference>
<dbReference type="GO" id="GO:0003677">
    <property type="term" value="F:DNA binding"/>
    <property type="evidence" value="ECO:0007669"/>
    <property type="project" value="UniProtKB-KW"/>
</dbReference>
<keyword evidence="2" id="KW-0238">DNA-binding</keyword>
<evidence type="ECO:0000313" key="5">
    <source>
        <dbReference type="EMBL" id="PWI26214.1"/>
    </source>
</evidence>
<evidence type="ECO:0000259" key="4">
    <source>
        <dbReference type="PROSITE" id="PS50949"/>
    </source>
</evidence>
<dbReference type="EMBL" id="QFVR01000004">
    <property type="protein sequence ID" value="PWI26214.1"/>
    <property type="molecule type" value="Genomic_DNA"/>
</dbReference>
<keyword evidence="3" id="KW-0804">Transcription</keyword>
<dbReference type="InterPro" id="IPR008920">
    <property type="entry name" value="TF_FadR/GntR_C"/>
</dbReference>
<dbReference type="GO" id="GO:0003700">
    <property type="term" value="F:DNA-binding transcription factor activity"/>
    <property type="evidence" value="ECO:0007669"/>
    <property type="project" value="InterPro"/>
</dbReference>
<keyword evidence="6" id="KW-1185">Reference proteome</keyword>
<dbReference type="SMART" id="SM00895">
    <property type="entry name" value="FCD"/>
    <property type="match status" value="1"/>
</dbReference>
<dbReference type="Pfam" id="PF00392">
    <property type="entry name" value="GntR"/>
    <property type="match status" value="1"/>
</dbReference>
<organism evidence="5 6">
    <name type="scientific">Kurthia sibirica</name>
    <dbReference type="NCBI Taxonomy" id="202750"/>
    <lineage>
        <taxon>Bacteria</taxon>
        <taxon>Bacillati</taxon>
        <taxon>Bacillota</taxon>
        <taxon>Bacilli</taxon>
        <taxon>Bacillales</taxon>
        <taxon>Caryophanaceae</taxon>
        <taxon>Kurthia</taxon>
    </lineage>
</organism>
<evidence type="ECO:0000256" key="1">
    <source>
        <dbReference type="ARBA" id="ARBA00023015"/>
    </source>
</evidence>
<dbReference type="AlphaFoldDB" id="A0A2U3ANU4"/>
<proteinExistence type="predicted"/>
<dbReference type="OrthoDB" id="9781630at2"/>
<accession>A0A2U3ANU4</accession>
<dbReference type="SUPFAM" id="SSF48008">
    <property type="entry name" value="GntR ligand-binding domain-like"/>
    <property type="match status" value="1"/>
</dbReference>
<dbReference type="InterPro" id="IPR011711">
    <property type="entry name" value="GntR_C"/>
</dbReference>
<sequence length="212" mass="24726">MSSGKLVVSVTEKLRNEIIVGRLNRGMRIIQTEWATKLNVSRMPIREAIQQLELDGLVKNIPNKGAIVIGIDVDELSELFFVRRHLEGQLAALALPFMTTHDIAKIDLLFEQMVKATDKKIYDRLHKEFHTSIFEKSPWKHTFEIIEYLSITKMATNTISTNQYEVNEEHRLIVEAIKNKEPMKLQKNIEQHIMMTHTRLKEYIALKQHDDH</sequence>
<evidence type="ECO:0000313" key="6">
    <source>
        <dbReference type="Proteomes" id="UP000245938"/>
    </source>
</evidence>
<dbReference type="InterPro" id="IPR000524">
    <property type="entry name" value="Tscrpt_reg_HTH_GntR"/>
</dbReference>
<dbReference type="Pfam" id="PF07729">
    <property type="entry name" value="FCD"/>
    <property type="match status" value="1"/>
</dbReference>
<dbReference type="PANTHER" id="PTHR43537:SF41">
    <property type="entry name" value="TRANSCRIPTIONAL REGULATORY PROTEIN"/>
    <property type="match status" value="1"/>
</dbReference>
<dbReference type="InterPro" id="IPR036388">
    <property type="entry name" value="WH-like_DNA-bd_sf"/>
</dbReference>
<gene>
    <name evidence="5" type="ORF">DEX24_04620</name>
</gene>
<evidence type="ECO:0000256" key="3">
    <source>
        <dbReference type="ARBA" id="ARBA00023163"/>
    </source>
</evidence>
<name>A0A2U3ANU4_9BACL</name>
<dbReference type="Gene3D" id="1.10.10.10">
    <property type="entry name" value="Winged helix-like DNA-binding domain superfamily/Winged helix DNA-binding domain"/>
    <property type="match status" value="1"/>
</dbReference>